<proteinExistence type="predicted"/>
<dbReference type="SUPFAM" id="SSF53474">
    <property type="entry name" value="alpha/beta-Hydrolases"/>
    <property type="match status" value="1"/>
</dbReference>
<dbReference type="AlphaFoldDB" id="A0A0B8MZB7"/>
<dbReference type="InterPro" id="IPR050471">
    <property type="entry name" value="AB_hydrolase"/>
</dbReference>
<dbReference type="GO" id="GO:0016787">
    <property type="term" value="F:hydrolase activity"/>
    <property type="evidence" value="ECO:0007669"/>
    <property type="project" value="UniProtKB-KW"/>
</dbReference>
<gene>
    <name evidence="2" type="ORF">TCE0_050r18390</name>
</gene>
<sequence>MPQQFQQLQLPDGRNLDYCVNGPQDGFPLVFIHGTPGSGIPVPNLVTACAKKGIKVITFSRAGYGGSTRNKGRQVVDNVADIKSLLDHLGVKKCLVAGWSGGGPSTLACAARLSECLAAVSFAGVGPYGVEGLDFLAGQGEDNIEEYNKALEGEPQLREFCEGHRKEYLVSELDGVMEAMSTLLPPPDNATLLQNRDTIGQNIVDTFREGLRLSPDGWIDDDFGFLKPWGFELSEVRVPVLLLQGTEDKMVPFAHGKWLAEHLPQDKVKAHLLEGHGHISLFDGIDGIIDELVAAANL</sequence>
<dbReference type="PANTHER" id="PTHR43433">
    <property type="entry name" value="HYDROLASE, ALPHA/BETA FOLD FAMILY PROTEIN"/>
    <property type="match status" value="1"/>
</dbReference>
<evidence type="ECO:0000313" key="2">
    <source>
        <dbReference type="EMBL" id="GAM43515.1"/>
    </source>
</evidence>
<keyword evidence="2" id="KW-0378">Hydrolase</keyword>
<dbReference type="InterPro" id="IPR000073">
    <property type="entry name" value="AB_hydrolase_1"/>
</dbReference>
<dbReference type="PANTHER" id="PTHR43433:SF4">
    <property type="entry name" value="NON-HEME CHLOROPEROXIDASE-RELATED"/>
    <property type="match status" value="1"/>
</dbReference>
<dbReference type="Proteomes" id="UP000053095">
    <property type="component" value="Unassembled WGS sequence"/>
</dbReference>
<protein>
    <submittedName>
        <fullName evidence="2">Valacyclovir hydrolase</fullName>
    </submittedName>
</protein>
<reference evidence="3" key="1">
    <citation type="journal article" date="2015" name="Genome Announc.">
        <title>Draft genome sequence of Talaromyces cellulolyticus strain Y-94, a source of lignocellulosic biomass-degrading enzymes.</title>
        <authorList>
            <person name="Fujii T."/>
            <person name="Koike H."/>
            <person name="Sawayama S."/>
            <person name="Yano S."/>
            <person name="Inoue H."/>
        </authorList>
    </citation>
    <scope>NUCLEOTIDE SEQUENCE [LARGE SCALE GENOMIC DNA]</scope>
    <source>
        <strain evidence="3">Y-94</strain>
    </source>
</reference>
<organism evidence="2 3">
    <name type="scientific">Talaromyces pinophilus</name>
    <name type="common">Penicillium pinophilum</name>
    <dbReference type="NCBI Taxonomy" id="128442"/>
    <lineage>
        <taxon>Eukaryota</taxon>
        <taxon>Fungi</taxon>
        <taxon>Dikarya</taxon>
        <taxon>Ascomycota</taxon>
        <taxon>Pezizomycotina</taxon>
        <taxon>Eurotiomycetes</taxon>
        <taxon>Eurotiomycetidae</taxon>
        <taxon>Eurotiales</taxon>
        <taxon>Trichocomaceae</taxon>
        <taxon>Talaromyces</taxon>
        <taxon>Talaromyces sect. Talaromyces</taxon>
    </lineage>
</organism>
<name>A0A0B8MZB7_TALPI</name>
<dbReference type="Gene3D" id="3.40.50.1820">
    <property type="entry name" value="alpha/beta hydrolase"/>
    <property type="match status" value="1"/>
</dbReference>
<feature type="domain" description="AB hydrolase-1" evidence="1">
    <location>
        <begin position="29"/>
        <end position="283"/>
    </location>
</feature>
<accession>A0A0B8MZB7</accession>
<evidence type="ECO:0000259" key="1">
    <source>
        <dbReference type="Pfam" id="PF12697"/>
    </source>
</evidence>
<dbReference type="Pfam" id="PF12697">
    <property type="entry name" value="Abhydrolase_6"/>
    <property type="match status" value="1"/>
</dbReference>
<keyword evidence="3" id="KW-1185">Reference proteome</keyword>
<evidence type="ECO:0000313" key="3">
    <source>
        <dbReference type="Proteomes" id="UP000053095"/>
    </source>
</evidence>
<dbReference type="EMBL" id="DF933846">
    <property type="protein sequence ID" value="GAM43515.1"/>
    <property type="molecule type" value="Genomic_DNA"/>
</dbReference>
<dbReference type="InterPro" id="IPR029058">
    <property type="entry name" value="AB_hydrolase_fold"/>
</dbReference>